<feature type="domain" description="BioF2-like acetyltransferase" evidence="7">
    <location>
        <begin position="152"/>
        <end position="282"/>
    </location>
</feature>
<dbReference type="RefSeq" id="WP_350258550.1">
    <property type="nucleotide sequence ID" value="NZ_CP138335.1"/>
</dbReference>
<evidence type="ECO:0000256" key="1">
    <source>
        <dbReference type="ARBA" id="ARBA00009943"/>
    </source>
</evidence>
<dbReference type="AlphaFoldDB" id="A0AAU7V7A7"/>
<keyword evidence="5 8" id="KW-0012">Acyltransferase</keyword>
<evidence type="ECO:0000256" key="3">
    <source>
        <dbReference type="ARBA" id="ARBA00022960"/>
    </source>
</evidence>
<evidence type="ECO:0000313" key="8">
    <source>
        <dbReference type="EMBL" id="XBW08351.1"/>
    </source>
</evidence>
<dbReference type="InterPro" id="IPR003447">
    <property type="entry name" value="FEMABX"/>
</dbReference>
<dbReference type="Pfam" id="PF13480">
    <property type="entry name" value="Acetyltransf_6"/>
    <property type="match status" value="1"/>
</dbReference>
<dbReference type="EC" id="2.3.1.-" evidence="8"/>
<dbReference type="PANTHER" id="PTHR36174">
    <property type="entry name" value="LIPID II:GLYCINE GLYCYLTRANSFERASE"/>
    <property type="match status" value="1"/>
</dbReference>
<dbReference type="PROSITE" id="PS51191">
    <property type="entry name" value="FEMABX"/>
    <property type="match status" value="1"/>
</dbReference>
<dbReference type="GO" id="GO:0016755">
    <property type="term" value="F:aminoacyltransferase activity"/>
    <property type="evidence" value="ECO:0007669"/>
    <property type="project" value="InterPro"/>
</dbReference>
<dbReference type="KEGG" id="sapp:SAC06_02010"/>
<keyword evidence="3" id="KW-0133">Cell shape</keyword>
<dbReference type="GO" id="GO:0071555">
    <property type="term" value="P:cell wall organization"/>
    <property type="evidence" value="ECO:0007669"/>
    <property type="project" value="UniProtKB-KW"/>
</dbReference>
<dbReference type="GO" id="GO:0008360">
    <property type="term" value="P:regulation of cell shape"/>
    <property type="evidence" value="ECO:0007669"/>
    <property type="project" value="UniProtKB-KW"/>
</dbReference>
<dbReference type="PANTHER" id="PTHR36174:SF1">
    <property type="entry name" value="LIPID II:GLYCINE GLYCYLTRANSFERASE"/>
    <property type="match status" value="1"/>
</dbReference>
<dbReference type="Gene3D" id="3.40.630.30">
    <property type="match status" value="2"/>
</dbReference>
<reference evidence="8" key="1">
    <citation type="submission" date="2023-11" db="EMBL/GenBank/DDBJ databases">
        <title>Scrofimicrobium hongkongense sp. nov., isolated from a patient with peritonitis.</title>
        <authorList>
            <person name="Lao H.Y."/>
            <person name="Wong A.Y.P."/>
            <person name="Ng T.L."/>
            <person name="Wong R.Y.L."/>
            <person name="Yau M.C.Y."/>
            <person name="Lam J.Y.W."/>
            <person name="Siu G.K.H."/>
        </authorList>
    </citation>
    <scope>NUCLEOTIDE SEQUENCE</scope>
    <source>
        <strain evidence="8">R131</strain>
    </source>
</reference>
<evidence type="ECO:0000259" key="7">
    <source>
        <dbReference type="Pfam" id="PF13480"/>
    </source>
</evidence>
<proteinExistence type="inferred from homology"/>
<keyword evidence="2 8" id="KW-0808">Transferase</keyword>
<keyword evidence="4" id="KW-0573">Peptidoglycan synthesis</keyword>
<evidence type="ECO:0000256" key="6">
    <source>
        <dbReference type="ARBA" id="ARBA00023316"/>
    </source>
</evidence>
<dbReference type="InterPro" id="IPR016181">
    <property type="entry name" value="Acyl_CoA_acyltransferase"/>
</dbReference>
<keyword evidence="6" id="KW-0961">Cell wall biogenesis/degradation</keyword>
<protein>
    <submittedName>
        <fullName evidence="8">GNAT family N-acetyltransferase</fullName>
        <ecNumber evidence="8">2.3.1.-</ecNumber>
    </submittedName>
</protein>
<dbReference type="InterPro" id="IPR038740">
    <property type="entry name" value="BioF2-like_GNAT_dom"/>
</dbReference>
<name>A0AAU7V7A7_9ACTO</name>
<dbReference type="InterPro" id="IPR050644">
    <property type="entry name" value="PG_Glycine_Bridge_Synth"/>
</dbReference>
<organism evidence="8">
    <name type="scientific">Scrofimicrobium appendicitidis</name>
    <dbReference type="NCBI Taxonomy" id="3079930"/>
    <lineage>
        <taxon>Bacteria</taxon>
        <taxon>Bacillati</taxon>
        <taxon>Actinomycetota</taxon>
        <taxon>Actinomycetes</taxon>
        <taxon>Actinomycetales</taxon>
        <taxon>Actinomycetaceae</taxon>
        <taxon>Scrofimicrobium</taxon>
    </lineage>
</organism>
<gene>
    <name evidence="8" type="ORF">SAC06_02010</name>
</gene>
<evidence type="ECO:0000256" key="2">
    <source>
        <dbReference type="ARBA" id="ARBA00022679"/>
    </source>
</evidence>
<comment type="similarity">
    <text evidence="1">Belongs to the FemABX family.</text>
</comment>
<dbReference type="EMBL" id="CP138335">
    <property type="protein sequence ID" value="XBW08351.1"/>
    <property type="molecule type" value="Genomic_DNA"/>
</dbReference>
<dbReference type="SUPFAM" id="SSF55729">
    <property type="entry name" value="Acyl-CoA N-acyltransferases (Nat)"/>
    <property type="match status" value="1"/>
</dbReference>
<evidence type="ECO:0000256" key="5">
    <source>
        <dbReference type="ARBA" id="ARBA00023315"/>
    </source>
</evidence>
<evidence type="ECO:0000256" key="4">
    <source>
        <dbReference type="ARBA" id="ARBA00022984"/>
    </source>
</evidence>
<accession>A0AAU7V7A7</accession>
<dbReference type="GO" id="GO:0009252">
    <property type="term" value="P:peptidoglycan biosynthetic process"/>
    <property type="evidence" value="ECO:0007669"/>
    <property type="project" value="UniProtKB-KW"/>
</dbReference>
<sequence>MLIRRVDAEELRQAVSGAAFVPLEQATPWRKFSEANGHYLWGHLLWEEDGKVLAAATFYRYEVRGQKYLWTRNGPLWLKAPAPDREEEALDLLRTHLRQHAKPYSFVRLHAWYEHPALHRPFRVIGYDRTVLIDGARGNREQAFQLLPTAGRRLIKKARRRLEEHNGTIVEATGLSREEFTEYYRIMEETGSRDGFTPHEFDYYWAMLQKLGPEHARLFALKLDGKLAGWDLVGVYGKRATAFYGATNAAARSSQTAPLLDFEVACLLGEEGIEGLDLMGIHSPRTPQLYDVGRYKLQFAQHYVDVPGLWDLPLSEPMYRTLELAYRTRTVYRRLTGRVRGQRGDD</sequence>